<keyword evidence="3" id="KW-1185">Reference proteome</keyword>
<keyword evidence="1" id="KW-0812">Transmembrane</keyword>
<evidence type="ECO:0000256" key="1">
    <source>
        <dbReference type="SAM" id="Phobius"/>
    </source>
</evidence>
<proteinExistence type="predicted"/>
<dbReference type="EMBL" id="KE345815">
    <property type="protein sequence ID" value="EXC17570.1"/>
    <property type="molecule type" value="Genomic_DNA"/>
</dbReference>
<evidence type="ECO:0000313" key="3">
    <source>
        <dbReference type="Proteomes" id="UP000030645"/>
    </source>
</evidence>
<dbReference type="Proteomes" id="UP000030645">
    <property type="component" value="Unassembled WGS sequence"/>
</dbReference>
<protein>
    <submittedName>
        <fullName evidence="2">Uncharacterized protein</fullName>
    </submittedName>
</protein>
<dbReference type="AlphaFoldDB" id="W9S6G0"/>
<reference evidence="3" key="1">
    <citation type="submission" date="2013-01" db="EMBL/GenBank/DDBJ databases">
        <title>Draft Genome Sequence of a Mulberry Tree, Morus notabilis C.K. Schneid.</title>
        <authorList>
            <person name="He N."/>
            <person name="Zhao S."/>
        </authorList>
    </citation>
    <scope>NUCLEOTIDE SEQUENCE</scope>
</reference>
<gene>
    <name evidence="2" type="ORF">L484_012361</name>
</gene>
<keyword evidence="1" id="KW-0472">Membrane</keyword>
<organism evidence="2 3">
    <name type="scientific">Morus notabilis</name>
    <dbReference type="NCBI Taxonomy" id="981085"/>
    <lineage>
        <taxon>Eukaryota</taxon>
        <taxon>Viridiplantae</taxon>
        <taxon>Streptophyta</taxon>
        <taxon>Embryophyta</taxon>
        <taxon>Tracheophyta</taxon>
        <taxon>Spermatophyta</taxon>
        <taxon>Magnoliopsida</taxon>
        <taxon>eudicotyledons</taxon>
        <taxon>Gunneridae</taxon>
        <taxon>Pentapetalae</taxon>
        <taxon>rosids</taxon>
        <taxon>fabids</taxon>
        <taxon>Rosales</taxon>
        <taxon>Moraceae</taxon>
        <taxon>Moreae</taxon>
        <taxon>Morus</taxon>
    </lineage>
</organism>
<name>W9S6G0_9ROSA</name>
<evidence type="ECO:0000313" key="2">
    <source>
        <dbReference type="EMBL" id="EXC17570.1"/>
    </source>
</evidence>
<dbReference type="PROSITE" id="PS51257">
    <property type="entry name" value="PROKAR_LIPOPROTEIN"/>
    <property type="match status" value="1"/>
</dbReference>
<sequence length="165" mass="18380">MDEYKNKRRHSSGLFQCTPNLVFGCNGQSVQRGVEIVTVSFFIAATFFAIVIKKVFKDERCSLDNASKKILHIGDNIKKGVFGCISPIGVCNPLILVDCSLSERDPADADVDFERKKQYQAKPISNGKTKSCDLRRGTAIIDLIRKHSTCMIACTKVGISRLRHK</sequence>
<feature type="transmembrane region" description="Helical" evidence="1">
    <location>
        <begin position="36"/>
        <end position="52"/>
    </location>
</feature>
<accession>W9S6G0</accession>
<keyword evidence="1" id="KW-1133">Transmembrane helix</keyword>